<evidence type="ECO:0000313" key="2">
    <source>
        <dbReference type="Proteomes" id="UP000192448"/>
    </source>
</evidence>
<gene>
    <name evidence="1" type="ORF">BST13_15690</name>
</gene>
<reference evidence="1 2" key="1">
    <citation type="submission" date="2017-02" db="EMBL/GenBank/DDBJ databases">
        <title>The new phylogeny of genus Mycobacterium.</title>
        <authorList>
            <person name="Tortoli E."/>
            <person name="Trovato A."/>
            <person name="Cirillo D.M."/>
        </authorList>
    </citation>
    <scope>NUCLEOTIDE SEQUENCE [LARGE SCALE GENOMIC DNA]</scope>
    <source>
        <strain evidence="1 2">RW6</strain>
    </source>
</reference>
<dbReference type="Proteomes" id="UP000192448">
    <property type="component" value="Unassembled WGS sequence"/>
</dbReference>
<proteinExistence type="predicted"/>
<name>A0A1X0AYD2_9MYCO</name>
<organism evidence="1 2">
    <name type="scientific">Mycobacterium aquaticum</name>
    <dbReference type="NCBI Taxonomy" id="1927124"/>
    <lineage>
        <taxon>Bacteria</taxon>
        <taxon>Bacillati</taxon>
        <taxon>Actinomycetota</taxon>
        <taxon>Actinomycetes</taxon>
        <taxon>Mycobacteriales</taxon>
        <taxon>Mycobacteriaceae</taxon>
        <taxon>Mycobacterium</taxon>
    </lineage>
</organism>
<comment type="caution">
    <text evidence="1">The sequence shown here is derived from an EMBL/GenBank/DDBJ whole genome shotgun (WGS) entry which is preliminary data.</text>
</comment>
<keyword evidence="2" id="KW-1185">Reference proteome</keyword>
<protein>
    <submittedName>
        <fullName evidence="1">Uncharacterized protein</fullName>
    </submittedName>
</protein>
<sequence>MHGIDCPVPVDRNSRQYLTHACGLGAVTLNGEQLQGNIIARDQPVRGTAGRHARLDLRLAALEARTVPETRQRGINI</sequence>
<accession>A0A1X0AYD2</accession>
<dbReference type="EMBL" id="MVHF01000014">
    <property type="protein sequence ID" value="ORA34878.1"/>
    <property type="molecule type" value="Genomic_DNA"/>
</dbReference>
<dbReference type="RefSeq" id="WP_083164952.1">
    <property type="nucleotide sequence ID" value="NZ_MVHF01000014.1"/>
</dbReference>
<dbReference type="STRING" id="1927124.BST13_15690"/>
<evidence type="ECO:0000313" key="1">
    <source>
        <dbReference type="EMBL" id="ORA34878.1"/>
    </source>
</evidence>
<dbReference type="AlphaFoldDB" id="A0A1X0AYD2"/>